<evidence type="ECO:0000259" key="7">
    <source>
        <dbReference type="Pfam" id="PF01266"/>
    </source>
</evidence>
<comment type="similarity">
    <text evidence="2">Belongs to the DAMOX/DASOX family.</text>
</comment>
<dbReference type="SUPFAM" id="SSF51971">
    <property type="entry name" value="Nucleotide-binding domain"/>
    <property type="match status" value="1"/>
</dbReference>
<dbReference type="InterPro" id="IPR006181">
    <property type="entry name" value="D-amino_acid_oxidase_CS"/>
</dbReference>
<dbReference type="PANTHER" id="PTHR11530">
    <property type="entry name" value="D-AMINO ACID OXIDASE"/>
    <property type="match status" value="1"/>
</dbReference>
<evidence type="ECO:0000256" key="6">
    <source>
        <dbReference type="SAM" id="Phobius"/>
    </source>
</evidence>
<dbReference type="EMBL" id="JARVKM010000040">
    <property type="protein sequence ID" value="KAK9774682.1"/>
    <property type="molecule type" value="Genomic_DNA"/>
</dbReference>
<evidence type="ECO:0000256" key="3">
    <source>
        <dbReference type="ARBA" id="ARBA00022630"/>
    </source>
</evidence>
<evidence type="ECO:0000256" key="5">
    <source>
        <dbReference type="ARBA" id="ARBA00023002"/>
    </source>
</evidence>
<evidence type="ECO:0000256" key="4">
    <source>
        <dbReference type="ARBA" id="ARBA00022827"/>
    </source>
</evidence>
<comment type="cofactor">
    <cofactor evidence="1">
        <name>FAD</name>
        <dbReference type="ChEBI" id="CHEBI:57692"/>
    </cofactor>
</comment>
<reference evidence="8 9" key="1">
    <citation type="submission" date="2024-02" db="EMBL/GenBank/DDBJ databases">
        <title>First draft genome assembly of two strains of Seiridium cardinale.</title>
        <authorList>
            <person name="Emiliani G."/>
            <person name="Scali E."/>
        </authorList>
    </citation>
    <scope>NUCLEOTIDE SEQUENCE [LARGE SCALE GENOMIC DNA]</scope>
    <source>
        <strain evidence="8 9">BM-138-000479</strain>
    </source>
</reference>
<evidence type="ECO:0000313" key="8">
    <source>
        <dbReference type="EMBL" id="KAK9774682.1"/>
    </source>
</evidence>
<dbReference type="InterPro" id="IPR006076">
    <property type="entry name" value="FAD-dep_OxRdtase"/>
</dbReference>
<evidence type="ECO:0000256" key="1">
    <source>
        <dbReference type="ARBA" id="ARBA00001974"/>
    </source>
</evidence>
<evidence type="ECO:0000256" key="2">
    <source>
        <dbReference type="ARBA" id="ARBA00006730"/>
    </source>
</evidence>
<keyword evidence="6" id="KW-0472">Membrane</keyword>
<name>A0ABR2XLZ7_9PEZI</name>
<dbReference type="InterPro" id="IPR023209">
    <property type="entry name" value="DAO"/>
</dbReference>
<accession>A0ABR2XLZ7</accession>
<keyword evidence="6" id="KW-1133">Transmembrane helix</keyword>
<keyword evidence="3" id="KW-0285">Flavoprotein</keyword>
<keyword evidence="5" id="KW-0560">Oxidoreductase</keyword>
<sequence length="365" mass="39907">MTEITQTESPILVIGAGVIGLTAALVLAQAGFQHIQVIGQHMPGDHDIDYTSQWAGADWTPFAKQGSIEADWEVFTLHRLQELARTQPGAGVAIEDKTTYYWNSDKQPSDLKHWFKDIVTDYRILSKEDVPDWVDWGVYYQSVSLDPSIYLHWLQSNCLELGVKFRRDTLSHIREAFVISATQPAVVVNCTGLQAASLGGVNDQKLRSVLGQMVVVANEADGIYTLDGTDDTMDLSIGECCYVIPRPAGGGTALGGSRWDGSRCTEPNLALSRRIMQRAIKLAPSLVAQGAGVETLRVVRHQVGWRPVREGGPRVEGDEIQDPELGTLKVVHAYGLGGFGFQVSYGVAARVVELVKSSLSVQWST</sequence>
<dbReference type="Gene3D" id="3.30.9.10">
    <property type="entry name" value="D-Amino Acid Oxidase, subunit A, domain 2"/>
    <property type="match status" value="1"/>
</dbReference>
<keyword evidence="9" id="KW-1185">Reference proteome</keyword>
<dbReference type="PANTHER" id="PTHR11530:SF16">
    <property type="entry name" value="D-AMINO ACID OXIDASE (AFU_ORTHOLOGUE AFUA_5G11290)"/>
    <property type="match status" value="1"/>
</dbReference>
<feature type="transmembrane region" description="Helical" evidence="6">
    <location>
        <begin position="12"/>
        <end position="32"/>
    </location>
</feature>
<dbReference type="PIRSF" id="PIRSF000189">
    <property type="entry name" value="D-aa_oxidase"/>
    <property type="match status" value="1"/>
</dbReference>
<keyword evidence="6" id="KW-0812">Transmembrane</keyword>
<evidence type="ECO:0000313" key="9">
    <source>
        <dbReference type="Proteomes" id="UP001465668"/>
    </source>
</evidence>
<keyword evidence="4" id="KW-0274">FAD</keyword>
<comment type="caution">
    <text evidence="8">The sequence shown here is derived from an EMBL/GenBank/DDBJ whole genome shotgun (WGS) entry which is preliminary data.</text>
</comment>
<dbReference type="Proteomes" id="UP001465668">
    <property type="component" value="Unassembled WGS sequence"/>
</dbReference>
<protein>
    <submittedName>
        <fullName evidence="8">FAD dependent oxidoreductase domain-containing protein</fullName>
    </submittedName>
</protein>
<organism evidence="8 9">
    <name type="scientific">Seiridium cardinale</name>
    <dbReference type="NCBI Taxonomy" id="138064"/>
    <lineage>
        <taxon>Eukaryota</taxon>
        <taxon>Fungi</taxon>
        <taxon>Dikarya</taxon>
        <taxon>Ascomycota</taxon>
        <taxon>Pezizomycotina</taxon>
        <taxon>Sordariomycetes</taxon>
        <taxon>Xylariomycetidae</taxon>
        <taxon>Amphisphaeriales</taxon>
        <taxon>Sporocadaceae</taxon>
        <taxon>Seiridium</taxon>
    </lineage>
</organism>
<dbReference type="Gene3D" id="3.40.50.720">
    <property type="entry name" value="NAD(P)-binding Rossmann-like Domain"/>
    <property type="match status" value="1"/>
</dbReference>
<dbReference type="Pfam" id="PF01266">
    <property type="entry name" value="DAO"/>
    <property type="match status" value="1"/>
</dbReference>
<dbReference type="PROSITE" id="PS00677">
    <property type="entry name" value="DAO"/>
    <property type="match status" value="1"/>
</dbReference>
<gene>
    <name evidence="8" type="ORF">SCAR479_08767</name>
</gene>
<dbReference type="SUPFAM" id="SSF54373">
    <property type="entry name" value="FAD-linked reductases, C-terminal domain"/>
    <property type="match status" value="1"/>
</dbReference>
<proteinExistence type="inferred from homology"/>
<feature type="domain" description="FAD dependent oxidoreductase" evidence="7">
    <location>
        <begin position="11"/>
        <end position="354"/>
    </location>
</feature>